<name>A0AAV1D6Q6_OLDCO</name>
<sequence>CKHLRDIADQPYVLEHARFYKPRDIDKLAHSEDIPDVVIDSIWDFIFKCAYIGNRDAKDLKSTRA</sequence>
<feature type="non-terminal residue" evidence="1">
    <location>
        <position position="1"/>
    </location>
</feature>
<protein>
    <submittedName>
        <fullName evidence="1">OLC1v1000954C1</fullName>
    </submittedName>
</protein>
<accession>A0AAV1D6Q6</accession>
<dbReference type="EMBL" id="OX459121">
    <property type="protein sequence ID" value="CAI9102654.1"/>
    <property type="molecule type" value="Genomic_DNA"/>
</dbReference>
<gene>
    <name evidence="1" type="ORF">OLC1_LOCUS11967</name>
</gene>
<keyword evidence="2" id="KW-1185">Reference proteome</keyword>
<reference evidence="1" key="1">
    <citation type="submission" date="2023-03" db="EMBL/GenBank/DDBJ databases">
        <authorList>
            <person name="Julca I."/>
        </authorList>
    </citation>
    <scope>NUCLEOTIDE SEQUENCE</scope>
</reference>
<dbReference type="AlphaFoldDB" id="A0AAV1D6Q6"/>
<evidence type="ECO:0000313" key="1">
    <source>
        <dbReference type="EMBL" id="CAI9102654.1"/>
    </source>
</evidence>
<organism evidence="1 2">
    <name type="scientific">Oldenlandia corymbosa var. corymbosa</name>
    <dbReference type="NCBI Taxonomy" id="529605"/>
    <lineage>
        <taxon>Eukaryota</taxon>
        <taxon>Viridiplantae</taxon>
        <taxon>Streptophyta</taxon>
        <taxon>Embryophyta</taxon>
        <taxon>Tracheophyta</taxon>
        <taxon>Spermatophyta</taxon>
        <taxon>Magnoliopsida</taxon>
        <taxon>eudicotyledons</taxon>
        <taxon>Gunneridae</taxon>
        <taxon>Pentapetalae</taxon>
        <taxon>asterids</taxon>
        <taxon>lamiids</taxon>
        <taxon>Gentianales</taxon>
        <taxon>Rubiaceae</taxon>
        <taxon>Rubioideae</taxon>
        <taxon>Spermacoceae</taxon>
        <taxon>Hedyotis-Oldenlandia complex</taxon>
        <taxon>Oldenlandia</taxon>
    </lineage>
</organism>
<proteinExistence type="predicted"/>
<feature type="non-terminal residue" evidence="1">
    <location>
        <position position="65"/>
    </location>
</feature>
<dbReference type="Proteomes" id="UP001161247">
    <property type="component" value="Chromosome 4"/>
</dbReference>
<evidence type="ECO:0000313" key="2">
    <source>
        <dbReference type="Proteomes" id="UP001161247"/>
    </source>
</evidence>